<comment type="caution">
    <text evidence="1">The sequence shown here is derived from an EMBL/GenBank/DDBJ whole genome shotgun (WGS) entry which is preliminary data.</text>
</comment>
<name>A0A6G0ZLT3_APHCR</name>
<sequence length="78" mass="8809">MIHTAPNVQQSDYFSNLKFGILCVSKTKTRDSNFEHLPRCIQLTGQHILKSAPSPGETLRIGTHLRDPRIILDLKVVL</sequence>
<dbReference type="AlphaFoldDB" id="A0A6G0ZLT3"/>
<evidence type="ECO:0000313" key="1">
    <source>
        <dbReference type="EMBL" id="KAF0772062.1"/>
    </source>
</evidence>
<accession>A0A6G0ZLT3</accession>
<proteinExistence type="predicted"/>
<gene>
    <name evidence="1" type="ORF">FWK35_00002912</name>
</gene>
<keyword evidence="2" id="KW-1185">Reference proteome</keyword>
<organism evidence="1 2">
    <name type="scientific">Aphis craccivora</name>
    <name type="common">Cowpea aphid</name>
    <dbReference type="NCBI Taxonomy" id="307492"/>
    <lineage>
        <taxon>Eukaryota</taxon>
        <taxon>Metazoa</taxon>
        <taxon>Ecdysozoa</taxon>
        <taxon>Arthropoda</taxon>
        <taxon>Hexapoda</taxon>
        <taxon>Insecta</taxon>
        <taxon>Pterygota</taxon>
        <taxon>Neoptera</taxon>
        <taxon>Paraneoptera</taxon>
        <taxon>Hemiptera</taxon>
        <taxon>Sternorrhyncha</taxon>
        <taxon>Aphidomorpha</taxon>
        <taxon>Aphidoidea</taxon>
        <taxon>Aphididae</taxon>
        <taxon>Aphidini</taxon>
        <taxon>Aphis</taxon>
        <taxon>Aphis</taxon>
    </lineage>
</organism>
<dbReference type="Proteomes" id="UP000478052">
    <property type="component" value="Unassembled WGS sequence"/>
</dbReference>
<reference evidence="1 2" key="1">
    <citation type="submission" date="2019-08" db="EMBL/GenBank/DDBJ databases">
        <title>Whole genome of Aphis craccivora.</title>
        <authorList>
            <person name="Voronova N.V."/>
            <person name="Shulinski R.S."/>
            <person name="Bandarenka Y.V."/>
            <person name="Zhorov D.G."/>
            <person name="Warner D."/>
        </authorList>
    </citation>
    <scope>NUCLEOTIDE SEQUENCE [LARGE SCALE GENOMIC DNA]</scope>
    <source>
        <strain evidence="1">180601</strain>
        <tissue evidence="1">Whole Body</tissue>
    </source>
</reference>
<protein>
    <submittedName>
        <fullName evidence="1">Uncharacterized protein</fullName>
    </submittedName>
</protein>
<dbReference type="EMBL" id="VUJU01000217">
    <property type="protein sequence ID" value="KAF0772062.1"/>
    <property type="molecule type" value="Genomic_DNA"/>
</dbReference>
<evidence type="ECO:0000313" key="2">
    <source>
        <dbReference type="Proteomes" id="UP000478052"/>
    </source>
</evidence>